<dbReference type="EMBL" id="CP107006">
    <property type="protein sequence ID" value="UYQ93900.1"/>
    <property type="molecule type" value="Genomic_DNA"/>
</dbReference>
<feature type="transmembrane region" description="Helical" evidence="1">
    <location>
        <begin position="71"/>
        <end position="90"/>
    </location>
</feature>
<name>A0ABY6J2N3_9BACT</name>
<protein>
    <submittedName>
        <fullName evidence="2">HupE/UreJ family protein</fullName>
    </submittedName>
</protein>
<keyword evidence="3" id="KW-1185">Reference proteome</keyword>
<keyword evidence="1" id="KW-1133">Transmembrane helix</keyword>
<feature type="transmembrane region" description="Helical" evidence="1">
    <location>
        <begin position="142"/>
        <end position="165"/>
    </location>
</feature>
<organism evidence="2 3">
    <name type="scientific">Chitinophaga horti</name>
    <dbReference type="NCBI Taxonomy" id="2920382"/>
    <lineage>
        <taxon>Bacteria</taxon>
        <taxon>Pseudomonadati</taxon>
        <taxon>Bacteroidota</taxon>
        <taxon>Chitinophagia</taxon>
        <taxon>Chitinophagales</taxon>
        <taxon>Chitinophagaceae</taxon>
        <taxon>Chitinophaga</taxon>
    </lineage>
</organism>
<dbReference type="Pfam" id="PF13795">
    <property type="entry name" value="HupE_UreJ_2"/>
    <property type="match status" value="1"/>
</dbReference>
<gene>
    <name evidence="2" type="ORF">MKQ68_02165</name>
</gene>
<reference evidence="2" key="1">
    <citation type="submission" date="2022-10" db="EMBL/GenBank/DDBJ databases">
        <title>Chitinophaga sp. nov., isolated from soil.</title>
        <authorList>
            <person name="Jeon C.O."/>
        </authorList>
    </citation>
    <scope>NUCLEOTIDE SEQUENCE</scope>
    <source>
        <strain evidence="2">R8</strain>
    </source>
</reference>
<feature type="transmembrane region" description="Helical" evidence="1">
    <location>
        <begin position="102"/>
        <end position="122"/>
    </location>
</feature>
<dbReference type="InterPro" id="IPR032809">
    <property type="entry name" value="Put_HupE_UreJ"/>
</dbReference>
<evidence type="ECO:0000313" key="2">
    <source>
        <dbReference type="EMBL" id="UYQ93900.1"/>
    </source>
</evidence>
<keyword evidence="1" id="KW-0472">Membrane</keyword>
<accession>A0ABY6J2N3</accession>
<feature type="transmembrane region" description="Helical" evidence="1">
    <location>
        <begin position="43"/>
        <end position="65"/>
    </location>
</feature>
<proteinExistence type="predicted"/>
<sequence>MSEFGMYFQLGWQHIADLEGYDHILFIAALCAVYLLRDWKKVLVLVTAFTVGHSVTLALSVLNFIKVSSALIEFLIPVTIVITALTNIFRKNKDVTPERVQLSYWLALFFGLVHGMGFSNYLKSLLGTEGSVVMPLFAFNVGLEFGQLLIVAAILLIAGLAVNFGKVKRRDWTLFLSSAIFGIALIMTIERFNLLIKG</sequence>
<evidence type="ECO:0000256" key="1">
    <source>
        <dbReference type="SAM" id="Phobius"/>
    </source>
</evidence>
<feature type="transmembrane region" description="Helical" evidence="1">
    <location>
        <begin position="172"/>
        <end position="189"/>
    </location>
</feature>
<dbReference type="Proteomes" id="UP001162741">
    <property type="component" value="Chromosome"/>
</dbReference>
<keyword evidence="1" id="KW-0812">Transmembrane</keyword>
<feature type="transmembrane region" description="Helical" evidence="1">
    <location>
        <begin position="20"/>
        <end position="36"/>
    </location>
</feature>
<evidence type="ECO:0000313" key="3">
    <source>
        <dbReference type="Proteomes" id="UP001162741"/>
    </source>
</evidence>
<dbReference type="RefSeq" id="WP_264281883.1">
    <property type="nucleotide sequence ID" value="NZ_CP107006.1"/>
</dbReference>